<dbReference type="EMBL" id="CAIZ01000139">
    <property type="protein sequence ID" value="CCH70794.1"/>
    <property type="molecule type" value="Genomic_DNA"/>
</dbReference>
<organism evidence="1 2">
    <name type="scientific">Phycicoccus elongatus Lp2</name>
    <dbReference type="NCBI Taxonomy" id="1193181"/>
    <lineage>
        <taxon>Bacteria</taxon>
        <taxon>Bacillati</taxon>
        <taxon>Actinomycetota</taxon>
        <taxon>Actinomycetes</taxon>
        <taxon>Micrococcales</taxon>
        <taxon>Intrasporangiaceae</taxon>
        <taxon>Phycicoccus</taxon>
    </lineage>
</organism>
<evidence type="ECO:0000313" key="2">
    <source>
        <dbReference type="Proteomes" id="UP000013167"/>
    </source>
</evidence>
<dbReference type="InterPro" id="IPR021408">
    <property type="entry name" value="DUF3046"/>
</dbReference>
<keyword evidence="2" id="KW-1185">Reference proteome</keyword>
<evidence type="ECO:0000313" key="1">
    <source>
        <dbReference type="EMBL" id="CCH70794.1"/>
    </source>
</evidence>
<dbReference type="Pfam" id="PF11248">
    <property type="entry name" value="DUF3046"/>
    <property type="match status" value="1"/>
</dbReference>
<accession>N0E5Y6</accession>
<dbReference type="AlphaFoldDB" id="N0E5Y6"/>
<comment type="caution">
    <text evidence="1">The sequence shown here is derived from an EMBL/GenBank/DDBJ whole genome shotgun (WGS) entry which is preliminary data.</text>
</comment>
<dbReference type="eggNOG" id="ENOG50339KE">
    <property type="taxonomic scope" value="Bacteria"/>
</dbReference>
<name>N0E5Y6_9MICO</name>
<protein>
    <recommendedName>
        <fullName evidence="3">DUF3046 domain-containing protein</fullName>
    </recommendedName>
</protein>
<evidence type="ECO:0008006" key="3">
    <source>
        <dbReference type="Google" id="ProtNLM"/>
    </source>
</evidence>
<dbReference type="HOGENOM" id="CLU_179041_0_0_11"/>
<dbReference type="OrthoDB" id="3215033at2"/>
<reference evidence="1 2" key="1">
    <citation type="journal article" date="2013" name="ISME J.">
        <title>A metabolic model for members of the genus Tetrasphaera involved in enhanced biological phosphorus removal.</title>
        <authorList>
            <person name="Kristiansen R."/>
            <person name="Nguyen H.T.T."/>
            <person name="Saunders A.M."/>
            <person name="Nielsen J.L."/>
            <person name="Wimmer R."/>
            <person name="Le V.Q."/>
            <person name="McIlroy S.J."/>
            <person name="Petrovski S."/>
            <person name="Seviour R.J."/>
            <person name="Calteau A."/>
            <person name="Nielsen K.L."/>
            <person name="Nielsen P.H."/>
        </authorList>
    </citation>
    <scope>NUCLEOTIDE SEQUENCE [LARGE SCALE GENOMIC DNA]</scope>
    <source>
        <strain evidence="1 2">Lp2</strain>
    </source>
</reference>
<sequence>MRESKFWELMEDEFGASYAGHLARSHHLFALGGRTVLEALVTESPRTVWFALCDDMDVPEARRFGRDDPVRS</sequence>
<proteinExistence type="predicted"/>
<dbReference type="Proteomes" id="UP000013167">
    <property type="component" value="Unassembled WGS sequence"/>
</dbReference>
<dbReference type="RefSeq" id="WP_010850637.1">
    <property type="nucleotide sequence ID" value="NZ_HF570956.1"/>
</dbReference>
<dbReference type="STRING" id="1193181.BN10_680020"/>
<gene>
    <name evidence="1" type="ORF">BN10_680020</name>
</gene>